<comment type="caution">
    <text evidence="1">The sequence shown here is derived from an EMBL/GenBank/DDBJ whole genome shotgun (WGS) entry which is preliminary data.</text>
</comment>
<gene>
    <name evidence="1" type="ORF">J1TS3_40360</name>
</gene>
<protein>
    <submittedName>
        <fullName evidence="1">Uncharacterized protein</fullName>
    </submittedName>
</protein>
<evidence type="ECO:0000313" key="2">
    <source>
        <dbReference type="Proteomes" id="UP000680279"/>
    </source>
</evidence>
<name>A0ABQ4KB00_9BACI</name>
<organism evidence="1 2">
    <name type="scientific">Siminovitchia fordii</name>
    <dbReference type="NCBI Taxonomy" id="254759"/>
    <lineage>
        <taxon>Bacteria</taxon>
        <taxon>Bacillati</taxon>
        <taxon>Bacillota</taxon>
        <taxon>Bacilli</taxon>
        <taxon>Bacillales</taxon>
        <taxon>Bacillaceae</taxon>
        <taxon>Siminovitchia</taxon>
    </lineage>
</organism>
<dbReference type="Proteomes" id="UP000680279">
    <property type="component" value="Unassembled WGS sequence"/>
</dbReference>
<accession>A0ABQ4KB00</accession>
<keyword evidence="2" id="KW-1185">Reference proteome</keyword>
<dbReference type="EMBL" id="BOQT01000022">
    <property type="protein sequence ID" value="GIN22902.1"/>
    <property type="molecule type" value="Genomic_DNA"/>
</dbReference>
<proteinExistence type="predicted"/>
<evidence type="ECO:0000313" key="1">
    <source>
        <dbReference type="EMBL" id="GIN22902.1"/>
    </source>
</evidence>
<reference evidence="1 2" key="1">
    <citation type="submission" date="2021-03" db="EMBL/GenBank/DDBJ databases">
        <title>Antimicrobial resistance genes in bacteria isolated from Japanese honey, and their potential for conferring macrolide and lincosamide resistance in the American foulbrood pathogen Paenibacillus larvae.</title>
        <authorList>
            <person name="Okamoto M."/>
            <person name="Kumagai M."/>
            <person name="Kanamori H."/>
            <person name="Takamatsu D."/>
        </authorList>
    </citation>
    <scope>NUCLEOTIDE SEQUENCE [LARGE SCALE GENOMIC DNA]</scope>
    <source>
        <strain evidence="1 2">J1TS3</strain>
    </source>
</reference>
<sequence length="44" mass="5440">MLMQLYDSLEDSYSVREQYDKLITMLKEEYEATPDESIQQWYQQ</sequence>